<dbReference type="EMBL" id="KC513608">
    <property type="protein sequence ID" value="AGE95544.1"/>
    <property type="molecule type" value="Genomic_DNA"/>
</dbReference>
<proteinExistence type="predicted"/>
<protein>
    <submittedName>
        <fullName evidence="1">Uncharacterized protein</fullName>
    </submittedName>
</protein>
<dbReference type="VEuPathDB" id="MicrosporidiaDB:AEWQ_020520"/>
<dbReference type="VEuPathDB" id="MicrosporidiaDB:AEWR_020530"/>
<gene>
    <name evidence="1" type="ORF">ECU02_0570</name>
</gene>
<dbReference type="VEuPathDB" id="MicrosporidiaDB:AEWD_020550"/>
<dbReference type="InterPro" id="IPR031494">
    <property type="entry name" value="Beta_lactamase3"/>
</dbReference>
<dbReference type="SUPFAM" id="SSF56281">
    <property type="entry name" value="Metallo-hydrolase/oxidoreductase"/>
    <property type="match status" value="1"/>
</dbReference>
<organism evidence="1">
    <name type="scientific">Encephalitozoon cuniculi</name>
    <name type="common">Microsporidian parasite</name>
    <dbReference type="NCBI Taxonomy" id="6035"/>
    <lineage>
        <taxon>Eukaryota</taxon>
        <taxon>Fungi</taxon>
        <taxon>Fungi incertae sedis</taxon>
        <taxon>Microsporidia</taxon>
        <taxon>Unikaryonidae</taxon>
        <taxon>Encephalitozoon</taxon>
    </lineage>
</organism>
<accession>M1JJE0</accession>
<dbReference type="Gene3D" id="3.60.15.10">
    <property type="entry name" value="Ribonuclease Z/Hydroxyacylglutathione hydrolase-like"/>
    <property type="match status" value="1"/>
</dbReference>
<reference evidence="1" key="1">
    <citation type="journal article" date="2013" name="Eukaryot. Cell">
        <title>Extremely Reduced Levels of Heterozygosity in the Vertebrate Pathogen Encephalitozoon cuniculi.</title>
        <authorList>
            <person name="Selman M."/>
            <person name="Sak B."/>
            <person name="Kvac M."/>
            <person name="Farinelli L."/>
            <person name="Weiss L.M."/>
            <person name="Corradi N."/>
        </authorList>
    </citation>
    <scope>NUCLEOTIDE SEQUENCE</scope>
</reference>
<dbReference type="VEuPathDB" id="MicrosporidiaDB:ECU02_0570"/>
<dbReference type="InterPro" id="IPR036866">
    <property type="entry name" value="RibonucZ/Hydroxyglut_hydro"/>
</dbReference>
<sequence length="465" mass="52809">MALVKQIVSRAKSCYVLQTNEQTFLLDYPSSIYGVSFSLPSFTKRPKPLKLALPKFADDIDHILVTRSDSLGVLFLERDIPVYITEPVFEQILIKYESLLKLSVYYEDEEDSGTPIEDADVERFKKNVRLVRFNERWSFDDVTVVPQPAGTFIGWSNYLIEFGDKRTLYYLSSLASKPRVSLGPGSISSDYLIINTDECTSSHTIDEFSAYIRELGLDVAVIPLEMTTMLIEVLLHTLFVVQARGAVPIYIASPEFSRFHTTISIENEWLSKPFSSVKDPFPIKSYGRLHVVDTIDELAEIAGPAIVFCDPLEISLYPQPVFDNQKIVSINGAVLQADVHYNLKLELDSSEVSSIHTGAIIHKPSPGEYLYIETASDYYYLAANARDIQVHDSEVYLNGKLKFSDKHGFRKKMVFIQKKCKLNDLFANSPFFYSNGSYYFPQKAIRVIMENGKARIERVSRQGLK</sequence>
<name>M1JJE0_ENCCN</name>
<dbReference type="Pfam" id="PF17030">
    <property type="entry name" value="Beta_lactamase3"/>
    <property type="match status" value="1"/>
</dbReference>
<evidence type="ECO:0000313" key="1">
    <source>
        <dbReference type="EMBL" id="AGE95544.1"/>
    </source>
</evidence>
<dbReference type="VEuPathDB" id="MicrosporidiaDB:M970_020530"/>
<dbReference type="AlphaFoldDB" id="M1JJE0"/>